<comment type="caution">
    <text evidence="1">The sequence shown here is derived from an EMBL/GenBank/DDBJ whole genome shotgun (WGS) entry which is preliminary data.</text>
</comment>
<proteinExistence type="predicted"/>
<dbReference type="EMBL" id="JYDL01000075">
    <property type="protein sequence ID" value="KRX18292.1"/>
    <property type="molecule type" value="Genomic_DNA"/>
</dbReference>
<name>A0A0V0RV18_9BILA</name>
<evidence type="ECO:0000313" key="2">
    <source>
        <dbReference type="Proteomes" id="UP000054630"/>
    </source>
</evidence>
<dbReference type="AlphaFoldDB" id="A0A0V0RV18"/>
<reference evidence="1 2" key="1">
    <citation type="submission" date="2015-01" db="EMBL/GenBank/DDBJ databases">
        <title>Evolution of Trichinella species and genotypes.</title>
        <authorList>
            <person name="Korhonen P.K."/>
            <person name="Edoardo P."/>
            <person name="Giuseppe L.R."/>
            <person name="Gasser R.B."/>
        </authorList>
    </citation>
    <scope>NUCLEOTIDE SEQUENCE [LARGE SCALE GENOMIC DNA]</scope>
    <source>
        <strain evidence="1">ISS37</strain>
    </source>
</reference>
<organism evidence="1 2">
    <name type="scientific">Trichinella nelsoni</name>
    <dbReference type="NCBI Taxonomy" id="6336"/>
    <lineage>
        <taxon>Eukaryota</taxon>
        <taxon>Metazoa</taxon>
        <taxon>Ecdysozoa</taxon>
        <taxon>Nematoda</taxon>
        <taxon>Enoplea</taxon>
        <taxon>Dorylaimia</taxon>
        <taxon>Trichinellida</taxon>
        <taxon>Trichinellidae</taxon>
        <taxon>Trichinella</taxon>
    </lineage>
</organism>
<sequence>MFACAGSRTLAKFNFAQCYVPGVELFKGKSNEQLIGMNIESAVCSKYAPVTSAETDDVA</sequence>
<keyword evidence="2" id="KW-1185">Reference proteome</keyword>
<accession>A0A0V0RV18</accession>
<protein>
    <submittedName>
        <fullName evidence="1">Uncharacterized protein</fullName>
    </submittedName>
</protein>
<gene>
    <name evidence="1" type="ORF">T07_7773</name>
</gene>
<dbReference type="Proteomes" id="UP000054630">
    <property type="component" value="Unassembled WGS sequence"/>
</dbReference>
<evidence type="ECO:0000313" key="1">
    <source>
        <dbReference type="EMBL" id="KRX18292.1"/>
    </source>
</evidence>
<dbReference type="OrthoDB" id="10351736at2759"/>